<dbReference type="GO" id="GO:0015888">
    <property type="term" value="P:thiamine transport"/>
    <property type="evidence" value="ECO:0007669"/>
    <property type="project" value="InterPro"/>
</dbReference>
<comment type="caution">
    <text evidence="6">The sequence shown here is derived from an EMBL/GenBank/DDBJ whole genome shotgun (WGS) entry which is preliminary data.</text>
</comment>
<dbReference type="SUPFAM" id="SSF53850">
    <property type="entry name" value="Periplasmic binding protein-like II"/>
    <property type="match status" value="1"/>
</dbReference>
<dbReference type="GO" id="GO:0030288">
    <property type="term" value="C:outer membrane-bounded periplasmic space"/>
    <property type="evidence" value="ECO:0007669"/>
    <property type="project" value="TreeGrafter"/>
</dbReference>
<evidence type="ECO:0000256" key="1">
    <source>
        <dbReference type="ARBA" id="ARBA00004418"/>
    </source>
</evidence>
<dbReference type="GO" id="GO:0030976">
    <property type="term" value="F:thiamine pyrophosphate binding"/>
    <property type="evidence" value="ECO:0007669"/>
    <property type="project" value="TreeGrafter"/>
</dbReference>
<keyword evidence="2" id="KW-0813">Transport</keyword>
<evidence type="ECO:0000313" key="6">
    <source>
        <dbReference type="EMBL" id="HIV99397.1"/>
    </source>
</evidence>
<dbReference type="Pfam" id="PF13343">
    <property type="entry name" value="SBP_bac_6"/>
    <property type="match status" value="1"/>
</dbReference>
<dbReference type="EMBL" id="DXHU01000023">
    <property type="protein sequence ID" value="HIV99397.1"/>
    <property type="molecule type" value="Genomic_DNA"/>
</dbReference>
<feature type="chain" id="PRO_5038911397" evidence="5">
    <location>
        <begin position="20"/>
        <end position="336"/>
    </location>
</feature>
<keyword evidence="3 5" id="KW-0732">Signal</keyword>
<evidence type="ECO:0000313" key="7">
    <source>
        <dbReference type="Proteomes" id="UP000823936"/>
    </source>
</evidence>
<protein>
    <submittedName>
        <fullName evidence="6">Thiamine ABC transporter substrate-binding protein</fullName>
    </submittedName>
</protein>
<dbReference type="Gene3D" id="3.40.190.10">
    <property type="entry name" value="Periplasmic binding protein-like II"/>
    <property type="match status" value="2"/>
</dbReference>
<gene>
    <name evidence="6" type="ORF">IAB12_06450</name>
</gene>
<dbReference type="PANTHER" id="PTHR30006">
    <property type="entry name" value="THIAMINE-BINDING PERIPLASMIC PROTEIN-RELATED"/>
    <property type="match status" value="1"/>
</dbReference>
<reference evidence="6" key="1">
    <citation type="journal article" date="2021" name="PeerJ">
        <title>Extensive microbial diversity within the chicken gut microbiome revealed by metagenomics and culture.</title>
        <authorList>
            <person name="Gilroy R."/>
            <person name="Ravi A."/>
            <person name="Getino M."/>
            <person name="Pursley I."/>
            <person name="Horton D.L."/>
            <person name="Alikhan N.F."/>
            <person name="Baker D."/>
            <person name="Gharbi K."/>
            <person name="Hall N."/>
            <person name="Watson M."/>
            <person name="Adriaenssens E.M."/>
            <person name="Foster-Nyarko E."/>
            <person name="Jarju S."/>
            <person name="Secka A."/>
            <person name="Antonio M."/>
            <person name="Oren A."/>
            <person name="Chaudhuri R.R."/>
            <person name="La Ragione R."/>
            <person name="Hildebrand F."/>
            <person name="Pallen M.J."/>
        </authorList>
    </citation>
    <scope>NUCLEOTIDE SEQUENCE</scope>
    <source>
        <strain evidence="6">Gambia11-129</strain>
    </source>
</reference>
<feature type="signal peptide" evidence="5">
    <location>
        <begin position="1"/>
        <end position="19"/>
    </location>
</feature>
<dbReference type="CDD" id="cd13545">
    <property type="entry name" value="PBP2_TbpA"/>
    <property type="match status" value="1"/>
</dbReference>
<proteinExistence type="predicted"/>
<comment type="subcellular location">
    <subcellularLocation>
        <location evidence="1">Periplasm</location>
    </subcellularLocation>
</comment>
<reference evidence="6" key="2">
    <citation type="submission" date="2021-04" db="EMBL/GenBank/DDBJ databases">
        <authorList>
            <person name="Gilroy R."/>
        </authorList>
    </citation>
    <scope>NUCLEOTIDE SEQUENCE</scope>
    <source>
        <strain evidence="6">Gambia11-129</strain>
    </source>
</reference>
<dbReference type="NCBIfam" id="TIGR01254">
    <property type="entry name" value="sfuA"/>
    <property type="match status" value="1"/>
</dbReference>
<dbReference type="InterPro" id="IPR005948">
    <property type="entry name" value="ThiB-like"/>
</dbReference>
<evidence type="ECO:0000256" key="2">
    <source>
        <dbReference type="ARBA" id="ARBA00022448"/>
    </source>
</evidence>
<dbReference type="GO" id="GO:0030975">
    <property type="term" value="F:thiamine binding"/>
    <property type="evidence" value="ECO:0007669"/>
    <property type="project" value="InterPro"/>
</dbReference>
<dbReference type="PANTHER" id="PTHR30006:SF3">
    <property type="entry name" value="THIAMINE-BINDING PERIPLASMIC PROTEIN"/>
    <property type="match status" value="1"/>
</dbReference>
<evidence type="ECO:0000256" key="5">
    <source>
        <dbReference type="SAM" id="SignalP"/>
    </source>
</evidence>
<evidence type="ECO:0000256" key="3">
    <source>
        <dbReference type="ARBA" id="ARBA00022729"/>
    </source>
</evidence>
<dbReference type="Proteomes" id="UP000823936">
    <property type="component" value="Unassembled WGS sequence"/>
</dbReference>
<dbReference type="AlphaFoldDB" id="A0A9D1PVL8"/>
<name>A0A9D1PVL8_9SPIO</name>
<evidence type="ECO:0000256" key="4">
    <source>
        <dbReference type="ARBA" id="ARBA00022764"/>
    </source>
</evidence>
<keyword evidence="4" id="KW-0574">Periplasm</keyword>
<accession>A0A9D1PVL8</accession>
<sequence>MKKLLVFALVLFSLFTAFGGGNKEESNEITVYAYDSFAGDWGPGSTIIPAFEEKTGIKVNLVNAGDAGEMLSRVISEGENCPADVVIGISDDMAYRAYDSGLFASYDSPMLENISSELIFDEEKRLLPFDYGVFAFVYDTESSVKSPSSLEDLRDPYYKDQIILIDPRTSSVGLGLLMWTYNIYGDDYLSWWKDVKENMLTMADGWSTAYGLFTEGEAPLVISYTTSPAYHVREENTTRYQALVFDEGHEETIEAIGILKSASNREAAESFVDFILSDGQLDLAVYNSMYPANTSIQLPSEYEYAPLPEKTYKSETYYLKENLDIMLDEWILTMTE</sequence>
<organism evidence="6 7">
    <name type="scientific">Candidatus Ornithospirochaeta avicola</name>
    <dbReference type="NCBI Taxonomy" id="2840896"/>
    <lineage>
        <taxon>Bacteria</taxon>
        <taxon>Pseudomonadati</taxon>
        <taxon>Spirochaetota</taxon>
        <taxon>Spirochaetia</taxon>
        <taxon>Spirochaetales</taxon>
        <taxon>Spirochaetaceae</taxon>
        <taxon>Spirochaetaceae incertae sedis</taxon>
        <taxon>Candidatus Ornithospirochaeta</taxon>
    </lineage>
</organism>